<evidence type="ECO:0000313" key="2">
    <source>
        <dbReference type="EMBL" id="MEI2456910.1"/>
    </source>
</evidence>
<evidence type="ECO:0000256" key="1">
    <source>
        <dbReference type="SAM" id="Phobius"/>
    </source>
</evidence>
<evidence type="ECO:0008006" key="4">
    <source>
        <dbReference type="Google" id="ProtNLM"/>
    </source>
</evidence>
<accession>A0ABU8D7A6</accession>
<protein>
    <recommendedName>
        <fullName evidence="4">Secreted protein</fullName>
    </recommendedName>
</protein>
<keyword evidence="1" id="KW-1133">Transmembrane helix</keyword>
<keyword evidence="1" id="KW-0472">Membrane</keyword>
<keyword evidence="3" id="KW-1185">Reference proteome</keyword>
<dbReference type="PROSITE" id="PS51257">
    <property type="entry name" value="PROKAR_LIPOPROTEIN"/>
    <property type="match status" value="1"/>
</dbReference>
<name>A0ABU8D7A6_9GAMM</name>
<comment type="caution">
    <text evidence="2">The sequence shown here is derived from an EMBL/GenBank/DDBJ whole genome shotgun (WGS) entry which is preliminary data.</text>
</comment>
<gene>
    <name evidence="2" type="ORF">V2J18_19825</name>
</gene>
<dbReference type="Proteomes" id="UP001387215">
    <property type="component" value="Unassembled WGS sequence"/>
</dbReference>
<sequence length="165" mass="17857">MDRWRGDKEIDVASNGAAFSCAVGVAALACVVALYAHAGQHAEFAGDWVYSNSCRFGHFVNMEITQQGAKIAGSWADGSRVRGWNGELQGDVRDGRASLRLCTQDDAKPDYACPNFGQEAGYLQRSGQTLLWFRSSYMAEPYAVLVPAGSEADRDHGEVDCPDEG</sequence>
<proteinExistence type="predicted"/>
<organism evidence="2 3">
    <name type="scientific">Lysobacter firmicutimachus</name>
    <dbReference type="NCBI Taxonomy" id="1792846"/>
    <lineage>
        <taxon>Bacteria</taxon>
        <taxon>Pseudomonadati</taxon>
        <taxon>Pseudomonadota</taxon>
        <taxon>Gammaproteobacteria</taxon>
        <taxon>Lysobacterales</taxon>
        <taxon>Lysobacteraceae</taxon>
        <taxon>Lysobacter</taxon>
    </lineage>
</organism>
<reference evidence="2 3" key="1">
    <citation type="submission" date="2024-02" db="EMBL/GenBank/DDBJ databases">
        <title>Lysobacter Genome Sequencing and Mining.</title>
        <authorList>
            <person name="Bierman J."/>
            <person name="Walker M.C."/>
        </authorList>
    </citation>
    <scope>NUCLEOTIDE SEQUENCE [LARGE SCALE GENOMIC DNA]</scope>
    <source>
        <strain evidence="2 3">PB6250</strain>
    </source>
</reference>
<keyword evidence="1" id="KW-0812">Transmembrane</keyword>
<feature type="transmembrane region" description="Helical" evidence="1">
    <location>
        <begin position="12"/>
        <end position="36"/>
    </location>
</feature>
<dbReference type="EMBL" id="JBANDL010000002">
    <property type="protein sequence ID" value="MEI2456910.1"/>
    <property type="molecule type" value="Genomic_DNA"/>
</dbReference>
<evidence type="ECO:0000313" key="3">
    <source>
        <dbReference type="Proteomes" id="UP001387215"/>
    </source>
</evidence>
<dbReference type="RefSeq" id="WP_064747419.1">
    <property type="nucleotide sequence ID" value="NZ_JBANDL010000002.1"/>
</dbReference>